<protein>
    <submittedName>
        <fullName evidence="3">Addiction module HigA family antidote</fullName>
    </submittedName>
</protein>
<proteinExistence type="predicted"/>
<dbReference type="Gene3D" id="1.10.260.40">
    <property type="entry name" value="lambda repressor-like DNA-binding domains"/>
    <property type="match status" value="1"/>
</dbReference>
<dbReference type="InterPro" id="IPR001387">
    <property type="entry name" value="Cro/C1-type_HTH"/>
</dbReference>
<dbReference type="PANTHER" id="PTHR36924">
    <property type="entry name" value="ANTITOXIN HIGA-1"/>
    <property type="match status" value="1"/>
</dbReference>
<dbReference type="RefSeq" id="WP_183365594.1">
    <property type="nucleotide sequence ID" value="NZ_JACIEZ010000002.1"/>
</dbReference>
<name>A0A7W6J3Z0_9HYPH</name>
<keyword evidence="4" id="KW-1185">Reference proteome</keyword>
<sequence length="99" mass="10828">MSGLKLAPVHPGEILKEEFLSPLGMSAGQLARNLKVPRTRIERLVTLSTPVTVDTALRLARYFGTTAEFWMNLQVRHDLAVQAEALEGELSAITARNAA</sequence>
<dbReference type="PROSITE" id="PS50943">
    <property type="entry name" value="HTH_CROC1"/>
    <property type="match status" value="1"/>
</dbReference>
<evidence type="ECO:0000313" key="3">
    <source>
        <dbReference type="EMBL" id="MBB4064369.1"/>
    </source>
</evidence>
<keyword evidence="1" id="KW-0238">DNA-binding</keyword>
<dbReference type="CDD" id="cd00093">
    <property type="entry name" value="HTH_XRE"/>
    <property type="match status" value="1"/>
</dbReference>
<comment type="caution">
    <text evidence="3">The sequence shown here is derived from an EMBL/GenBank/DDBJ whole genome shotgun (WGS) entry which is preliminary data.</text>
</comment>
<gene>
    <name evidence="3" type="ORF">GGR23_001546</name>
</gene>
<dbReference type="InterPro" id="IPR013430">
    <property type="entry name" value="Toxin_antidote_HigA"/>
</dbReference>
<dbReference type="EMBL" id="JACIEZ010000002">
    <property type="protein sequence ID" value="MBB4064369.1"/>
    <property type="molecule type" value="Genomic_DNA"/>
</dbReference>
<dbReference type="Pfam" id="PF01381">
    <property type="entry name" value="HTH_3"/>
    <property type="match status" value="1"/>
</dbReference>
<dbReference type="SMART" id="SM00530">
    <property type="entry name" value="HTH_XRE"/>
    <property type="match status" value="1"/>
</dbReference>
<feature type="domain" description="HTH cro/C1-type" evidence="2">
    <location>
        <begin position="23"/>
        <end position="70"/>
    </location>
</feature>
<dbReference type="InterPro" id="IPR010982">
    <property type="entry name" value="Lambda_DNA-bd_dom_sf"/>
</dbReference>
<evidence type="ECO:0000256" key="1">
    <source>
        <dbReference type="ARBA" id="ARBA00023125"/>
    </source>
</evidence>
<dbReference type="NCBIfam" id="TIGR02607">
    <property type="entry name" value="antidote_HigA"/>
    <property type="match status" value="1"/>
</dbReference>
<accession>A0A7W6J3Z0</accession>
<dbReference type="GO" id="GO:0003677">
    <property type="term" value="F:DNA binding"/>
    <property type="evidence" value="ECO:0007669"/>
    <property type="project" value="UniProtKB-KW"/>
</dbReference>
<dbReference type="AlphaFoldDB" id="A0A7W6J3Z0"/>
<reference evidence="3 4" key="1">
    <citation type="submission" date="2020-08" db="EMBL/GenBank/DDBJ databases">
        <title>Genomic Encyclopedia of Type Strains, Phase IV (KMG-IV): sequencing the most valuable type-strain genomes for metagenomic binning, comparative biology and taxonomic classification.</title>
        <authorList>
            <person name="Goeker M."/>
        </authorList>
    </citation>
    <scope>NUCLEOTIDE SEQUENCE [LARGE SCALE GENOMIC DNA]</scope>
    <source>
        <strain evidence="3 4">DSM 29853</strain>
    </source>
</reference>
<dbReference type="PANTHER" id="PTHR36924:SF1">
    <property type="entry name" value="ANTITOXIN HIGA-1"/>
    <property type="match status" value="1"/>
</dbReference>
<evidence type="ECO:0000313" key="4">
    <source>
        <dbReference type="Proteomes" id="UP000528286"/>
    </source>
</evidence>
<dbReference type="Proteomes" id="UP000528286">
    <property type="component" value="Unassembled WGS sequence"/>
</dbReference>
<dbReference type="SUPFAM" id="SSF47413">
    <property type="entry name" value="lambda repressor-like DNA-binding domains"/>
    <property type="match status" value="1"/>
</dbReference>
<evidence type="ECO:0000259" key="2">
    <source>
        <dbReference type="PROSITE" id="PS50943"/>
    </source>
</evidence>
<organism evidence="3 4">
    <name type="scientific">Gellertiella hungarica</name>
    <dbReference type="NCBI Taxonomy" id="1572859"/>
    <lineage>
        <taxon>Bacteria</taxon>
        <taxon>Pseudomonadati</taxon>
        <taxon>Pseudomonadota</taxon>
        <taxon>Alphaproteobacteria</taxon>
        <taxon>Hyphomicrobiales</taxon>
        <taxon>Rhizobiaceae</taxon>
        <taxon>Gellertiella</taxon>
    </lineage>
</organism>